<evidence type="ECO:0000259" key="1">
    <source>
        <dbReference type="Pfam" id="PF01593"/>
    </source>
</evidence>
<organism evidence="2 3">
    <name type="scientific">Ostreococcus tauri</name>
    <name type="common">Marine green alga</name>
    <dbReference type="NCBI Taxonomy" id="70448"/>
    <lineage>
        <taxon>Eukaryota</taxon>
        <taxon>Viridiplantae</taxon>
        <taxon>Chlorophyta</taxon>
        <taxon>Mamiellophyceae</taxon>
        <taxon>Mamiellales</taxon>
        <taxon>Bathycoccaceae</taxon>
        <taxon>Ostreococcus</taxon>
    </lineage>
</organism>
<dbReference type="PANTHER" id="PTHR16128:SF5">
    <property type="entry name" value="FAD_NAD(P)-BINDING OXIDOREDUCTASE FAMILY PROTEIN"/>
    <property type="match status" value="1"/>
</dbReference>
<evidence type="ECO:0000313" key="3">
    <source>
        <dbReference type="Proteomes" id="UP000009170"/>
    </source>
</evidence>
<reference evidence="3" key="1">
    <citation type="journal article" date="2006" name="Proc. Natl. Acad. Sci. U.S.A.">
        <title>Genome analysis of the smallest free-living eukaryote Ostreococcus tauri unveils many unique features.</title>
        <authorList>
            <person name="Derelle E."/>
            <person name="Ferraz C."/>
            <person name="Rombauts S."/>
            <person name="Rouze P."/>
            <person name="Worden A.Z."/>
            <person name="Robbens S."/>
            <person name="Partensky F."/>
            <person name="Degroeve S."/>
            <person name="Echeynie S."/>
            <person name="Cooke R."/>
            <person name="Saeys Y."/>
            <person name="Wuyts J."/>
            <person name="Jabbari K."/>
            <person name="Bowler C."/>
            <person name="Panaud O."/>
            <person name="Piegu B."/>
            <person name="Ball S.G."/>
            <person name="Ral J.-P."/>
            <person name="Bouget F.-Y."/>
            <person name="Piganeau G."/>
            <person name="De Baets B."/>
            <person name="Picard A."/>
            <person name="Delseny M."/>
            <person name="Demaille J."/>
            <person name="Van de Peer Y."/>
            <person name="Moreau H."/>
        </authorList>
    </citation>
    <scope>NUCLEOTIDE SEQUENCE [LARGE SCALE GENOMIC DNA]</scope>
    <source>
        <strain evidence="3">OTTH 0595 / CCAP 157/2 / RCC745</strain>
    </source>
</reference>
<dbReference type="PANTHER" id="PTHR16128">
    <property type="entry name" value="FAD/NAD(P)-BINDING OXIDOREDUCTASE FAMILY PROTEIN"/>
    <property type="match status" value="1"/>
</dbReference>
<dbReference type="Pfam" id="PF13450">
    <property type="entry name" value="NAD_binding_8"/>
    <property type="match status" value="1"/>
</dbReference>
<dbReference type="EMBL" id="CAID01000005">
    <property type="protein sequence ID" value="CEF97853.1"/>
    <property type="molecule type" value="Genomic_DNA"/>
</dbReference>
<comment type="caution">
    <text evidence="2">The sequence shown here is derived from an EMBL/GenBank/DDBJ whole genome shotgun (WGS) entry which is preliminary data.</text>
</comment>
<dbReference type="Pfam" id="PF01593">
    <property type="entry name" value="Amino_oxidase"/>
    <property type="match status" value="1"/>
</dbReference>
<dbReference type="GO" id="GO:0016491">
    <property type="term" value="F:oxidoreductase activity"/>
    <property type="evidence" value="ECO:0007669"/>
    <property type="project" value="InterPro"/>
</dbReference>
<evidence type="ECO:0000313" key="2">
    <source>
        <dbReference type="EMBL" id="CEF97853.1"/>
    </source>
</evidence>
<reference evidence="2 3" key="2">
    <citation type="journal article" date="2014" name="BMC Genomics">
        <title>An improved genome of the model marine alga Ostreococcus tauri unfolds by assessing Illumina de novo assemblies.</title>
        <authorList>
            <person name="Blanc-Mathieu R."/>
            <person name="Verhelst B."/>
            <person name="Derelle E."/>
            <person name="Rombauts S."/>
            <person name="Bouget F.Y."/>
            <person name="Carre I."/>
            <person name="Chateau A."/>
            <person name="Eyre-Walker A."/>
            <person name="Grimsley N."/>
            <person name="Moreau H."/>
            <person name="Piegu B."/>
            <person name="Rivals E."/>
            <person name="Schackwitz W."/>
            <person name="Van de Peer Y."/>
            <person name="Piganeau G."/>
        </authorList>
    </citation>
    <scope>NUCLEOTIDE SEQUENCE [LARGE SCALE GENOMIC DNA]</scope>
    <source>
        <strain evidence="3">OTTH 0595 / CCAP 157/2 / RCC745</strain>
    </source>
</reference>
<dbReference type="KEGG" id="ota:OT_ostta05g00730"/>
<dbReference type="Gene3D" id="3.50.50.60">
    <property type="entry name" value="FAD/NAD(P)-binding domain"/>
    <property type="match status" value="1"/>
</dbReference>
<dbReference type="GeneID" id="9834504"/>
<name>A0A090N3C0_OSTTA</name>
<dbReference type="SUPFAM" id="SSF51905">
    <property type="entry name" value="FAD/NAD(P)-binding domain"/>
    <property type="match status" value="1"/>
</dbReference>
<protein>
    <submittedName>
        <fullName evidence="2">Unnamed product</fullName>
    </submittedName>
</protein>
<accession>A0A090N3C0</accession>
<dbReference type="InterPro" id="IPR002937">
    <property type="entry name" value="Amino_oxidase"/>
</dbReference>
<dbReference type="InterPro" id="IPR036188">
    <property type="entry name" value="FAD/NAD-bd_sf"/>
</dbReference>
<dbReference type="FunCoup" id="A0A090N3C0">
    <property type="interactions" value="7"/>
</dbReference>
<proteinExistence type="predicted"/>
<dbReference type="Gene3D" id="3.90.660.10">
    <property type="match status" value="1"/>
</dbReference>
<keyword evidence="3" id="KW-1185">Reference proteome</keyword>
<dbReference type="OrthoDB" id="2161133at2759"/>
<dbReference type="Proteomes" id="UP000009170">
    <property type="component" value="Unassembled WGS sequence"/>
</dbReference>
<gene>
    <name evidence="2" type="ORF">OT_ostta05g00730</name>
</gene>
<dbReference type="RefSeq" id="XP_003079169.2">
    <property type="nucleotide sequence ID" value="XM_003079121.2"/>
</dbReference>
<sequence>MFPPPCARARAASSARSVASAASRAYPRVAIVGGGVSGVSCAWRARTASDRAATVDVFDAGRALGGRACARHGGGDARWDHGSRWTRDGTGGEGLGVEAWTEALEARDATRTWRGTFGRVCASRGTFVREEDVIRRVIARTGGWDEALEDILGECGARARTSARVVEVRRDARGGGLSVRWSDASKNGEENVETGYDVVVFADKNIARAVGVMDGLDAEDVAREMRAVDSAPSLALMVTLNRAPMVPFVGADVDNDSTLSWIANESSKSGRNASTNCWIALSTERYAREKVTPETSATRPGSPEWAAWIDQVADEMSASFIRLVRLAEASSPTAAAPLEITFARAHRWGAAFPLAVARGARVNKFLRSATSGALVYAIGDYCAEPVGTVEGAVASGLACADDILARCFEANSKL</sequence>
<dbReference type="InParanoid" id="A0A090N3C0"/>
<dbReference type="AlphaFoldDB" id="A0A090N3C0"/>
<feature type="domain" description="Amine oxidase" evidence="1">
    <location>
        <begin position="136"/>
        <end position="404"/>
    </location>
</feature>